<name>A0A0N4TIL7_BRUPA</name>
<dbReference type="EMBL" id="UZAD01013130">
    <property type="protein sequence ID" value="VDN89231.1"/>
    <property type="molecule type" value="Genomic_DNA"/>
</dbReference>
<evidence type="ECO:0000313" key="2">
    <source>
        <dbReference type="Proteomes" id="UP000278627"/>
    </source>
</evidence>
<keyword evidence="2" id="KW-1185">Reference proteome</keyword>
<accession>A0A0N4TIL7</accession>
<evidence type="ECO:0000313" key="1">
    <source>
        <dbReference type="EMBL" id="VDN89231.1"/>
    </source>
</evidence>
<reference evidence="3" key="1">
    <citation type="submission" date="2017-02" db="UniProtKB">
        <authorList>
            <consortium name="WormBaseParasite"/>
        </authorList>
    </citation>
    <scope>IDENTIFICATION</scope>
</reference>
<dbReference type="AlphaFoldDB" id="A0A0N4TIL7"/>
<proteinExistence type="predicted"/>
<organism evidence="3">
    <name type="scientific">Brugia pahangi</name>
    <name type="common">Filarial nematode worm</name>
    <dbReference type="NCBI Taxonomy" id="6280"/>
    <lineage>
        <taxon>Eukaryota</taxon>
        <taxon>Metazoa</taxon>
        <taxon>Ecdysozoa</taxon>
        <taxon>Nematoda</taxon>
        <taxon>Chromadorea</taxon>
        <taxon>Rhabditida</taxon>
        <taxon>Spirurina</taxon>
        <taxon>Spiruromorpha</taxon>
        <taxon>Filarioidea</taxon>
        <taxon>Onchocercidae</taxon>
        <taxon>Brugia</taxon>
    </lineage>
</organism>
<dbReference type="Proteomes" id="UP000278627">
    <property type="component" value="Unassembled WGS sequence"/>
</dbReference>
<dbReference type="WBParaSite" id="BPAG_0000808301-mRNA-1">
    <property type="protein sequence ID" value="BPAG_0000808301-mRNA-1"/>
    <property type="gene ID" value="BPAG_0000808301"/>
</dbReference>
<evidence type="ECO:0000313" key="3">
    <source>
        <dbReference type="WBParaSite" id="BPAG_0000808301-mRNA-1"/>
    </source>
</evidence>
<protein>
    <submittedName>
        <fullName evidence="1 3">Uncharacterized protein</fullName>
    </submittedName>
</protein>
<reference evidence="1 2" key="2">
    <citation type="submission" date="2018-11" db="EMBL/GenBank/DDBJ databases">
        <authorList>
            <consortium name="Pathogen Informatics"/>
        </authorList>
    </citation>
    <scope>NUCLEOTIDE SEQUENCE [LARGE SCALE GENOMIC DNA]</scope>
</reference>
<sequence length="69" mass="8199">MLLKGDDDLQQFMHTVDDIQRRTQCCGFAGNHTEWIQKRIIHYYGPIKIIVERTTLKLDTRSLNHMLKL</sequence>
<gene>
    <name evidence="1" type="ORF">BPAG_LOCUS8045</name>
</gene>